<protein>
    <submittedName>
        <fullName evidence="3">Thioesterase</fullName>
    </submittedName>
</protein>
<comment type="similarity">
    <text evidence="1">Belongs to the thioesterase family.</text>
</comment>
<evidence type="ECO:0000313" key="4">
    <source>
        <dbReference type="Proteomes" id="UP000682308"/>
    </source>
</evidence>
<comment type="caution">
    <text evidence="3">The sequence shown here is derived from an EMBL/GenBank/DDBJ whole genome shotgun (WGS) entry which is preliminary data.</text>
</comment>
<sequence>MDFTAPRTQATDTSTPWLPVGLPERDAVTLLCFPHAGAGASAFRTWDEHLSSATVCPVQFPGREGRFADSPFHTVEPLVDAALEALVPVLHGPFAVFGHSMGALVAYEFTRGLRRTGGPLPLHVFVSGRVAPQVRNPVRGLHELPEPEFIRFVHSMGGVPERTLNSRAFAELMVPLLRADISVNETYEHQREDPLDVPLTALAGQDDARVPLRWVQPWSEHTTKSFALHVLPGGHFFPYEERDGVLHLIDNALRESV</sequence>
<dbReference type="Gene3D" id="3.40.50.1820">
    <property type="entry name" value="alpha/beta hydrolase"/>
    <property type="match status" value="1"/>
</dbReference>
<dbReference type="InterPro" id="IPR012223">
    <property type="entry name" value="TEII"/>
</dbReference>
<organism evidence="3 4">
    <name type="scientific">Streptomyces tuirus</name>
    <dbReference type="NCBI Taxonomy" id="68278"/>
    <lineage>
        <taxon>Bacteria</taxon>
        <taxon>Bacillati</taxon>
        <taxon>Actinomycetota</taxon>
        <taxon>Actinomycetes</taxon>
        <taxon>Kitasatosporales</taxon>
        <taxon>Streptomycetaceae</taxon>
        <taxon>Streptomyces</taxon>
    </lineage>
</organism>
<dbReference type="Proteomes" id="UP000682308">
    <property type="component" value="Unassembled WGS sequence"/>
</dbReference>
<dbReference type="Pfam" id="PF00975">
    <property type="entry name" value="Thioesterase"/>
    <property type="match status" value="1"/>
</dbReference>
<gene>
    <name evidence="3" type="ORF">KEF29_23740</name>
</gene>
<dbReference type="GO" id="GO:0008610">
    <property type="term" value="P:lipid biosynthetic process"/>
    <property type="evidence" value="ECO:0007669"/>
    <property type="project" value="TreeGrafter"/>
</dbReference>
<dbReference type="SUPFAM" id="SSF53474">
    <property type="entry name" value="alpha/beta-Hydrolases"/>
    <property type="match status" value="1"/>
</dbReference>
<dbReference type="PANTHER" id="PTHR11487:SF0">
    <property type="entry name" value="S-ACYL FATTY ACID SYNTHASE THIOESTERASE, MEDIUM CHAIN"/>
    <property type="match status" value="1"/>
</dbReference>
<dbReference type="EMBL" id="JAGTPG010000002">
    <property type="protein sequence ID" value="MBR8641372.1"/>
    <property type="molecule type" value="Genomic_DNA"/>
</dbReference>
<evidence type="ECO:0000259" key="2">
    <source>
        <dbReference type="Pfam" id="PF00975"/>
    </source>
</evidence>
<keyword evidence="4" id="KW-1185">Reference proteome</keyword>
<name>A0A941J2C7_9ACTN</name>
<dbReference type="PANTHER" id="PTHR11487">
    <property type="entry name" value="THIOESTERASE"/>
    <property type="match status" value="1"/>
</dbReference>
<evidence type="ECO:0000313" key="3">
    <source>
        <dbReference type="EMBL" id="MBR8641372.1"/>
    </source>
</evidence>
<accession>A0A941J2C7</accession>
<evidence type="ECO:0000256" key="1">
    <source>
        <dbReference type="ARBA" id="ARBA00007169"/>
    </source>
</evidence>
<dbReference type="AlphaFoldDB" id="A0A941J2C7"/>
<dbReference type="InterPro" id="IPR001031">
    <property type="entry name" value="Thioesterase"/>
</dbReference>
<proteinExistence type="inferred from homology"/>
<feature type="domain" description="Thioesterase" evidence="2">
    <location>
        <begin position="29"/>
        <end position="250"/>
    </location>
</feature>
<dbReference type="InterPro" id="IPR029058">
    <property type="entry name" value="AB_hydrolase_fold"/>
</dbReference>
<reference evidence="3 4" key="1">
    <citation type="submission" date="2021-04" db="EMBL/GenBank/DDBJ databases">
        <title>Characterization of the biosynthetic gene cluster of new lipopeptides with antitumor activity in the genome of the marine Streptomyces PHM034.</title>
        <authorList>
            <person name="Ceniceros A."/>
            <person name="Canedo L."/>
            <person name="Mendez C."/>
            <person name="Olano C."/>
            <person name="Schleissner C."/>
            <person name="Cuevas C."/>
            <person name="De La Calle F."/>
            <person name="Salas J.A."/>
        </authorList>
    </citation>
    <scope>NUCLEOTIDE SEQUENCE [LARGE SCALE GENOMIC DNA]</scope>
    <source>
        <strain evidence="3 4">PHM034</strain>
    </source>
</reference>